<name>F0JCJ2_9BACT</name>
<evidence type="ECO:0000313" key="3">
    <source>
        <dbReference type="Proteomes" id="UP000007845"/>
    </source>
</evidence>
<dbReference type="HOGENOM" id="CLU_1728420_0_0_7"/>
<dbReference type="Proteomes" id="UP000007845">
    <property type="component" value="Chromosome"/>
</dbReference>
<keyword evidence="3" id="KW-1185">Reference proteome</keyword>
<feature type="compositionally biased region" description="Low complexity" evidence="1">
    <location>
        <begin position="68"/>
        <end position="78"/>
    </location>
</feature>
<feature type="region of interest" description="Disordered" evidence="1">
    <location>
        <begin position="62"/>
        <end position="127"/>
    </location>
</feature>
<evidence type="ECO:0000256" key="1">
    <source>
        <dbReference type="SAM" id="MobiDB-lite"/>
    </source>
</evidence>
<sequence length="151" mass="15997">MRLIHFVIILALGIHLFGFLRTNADRYPNTLRFAREFAQRVDAAYKEGLERGLEALERHLTPQRTEKAVAAGPAPAVADEGGQAAPPKGESRDMASRPSVETAPDGATGSGFVGGTGDAETGGDAEAVESLAEKLTNIVEALQEERPGTAR</sequence>
<dbReference type="AlphaFoldDB" id="F0JCJ2"/>
<dbReference type="KEGG" id="ddn:DND132_2469"/>
<protein>
    <submittedName>
        <fullName evidence="2">Uncharacterized protein</fullName>
    </submittedName>
</protein>
<organism evidence="2 3">
    <name type="scientific">Pseudodesulfovibrio mercurii</name>
    <dbReference type="NCBI Taxonomy" id="641491"/>
    <lineage>
        <taxon>Bacteria</taxon>
        <taxon>Pseudomonadati</taxon>
        <taxon>Thermodesulfobacteriota</taxon>
        <taxon>Desulfovibrionia</taxon>
        <taxon>Desulfovibrionales</taxon>
        <taxon>Desulfovibrionaceae</taxon>
    </lineage>
</organism>
<feature type="compositionally biased region" description="Gly residues" evidence="1">
    <location>
        <begin position="108"/>
        <end position="117"/>
    </location>
</feature>
<dbReference type="STRING" id="641491.DND132_2469"/>
<gene>
    <name evidence="2" type="ORF">DND132_2469</name>
</gene>
<accession>F0JCJ2</accession>
<evidence type="ECO:0000313" key="2">
    <source>
        <dbReference type="EMBL" id="EGB15672.1"/>
    </source>
</evidence>
<proteinExistence type="predicted"/>
<reference evidence="2 3" key="1">
    <citation type="journal article" date="2011" name="J. Bacteriol.">
        <title>Genome sequence of the mercury-methylating strain Desulfovibrio desulfuricans ND132.</title>
        <authorList>
            <person name="Brown S.D."/>
            <person name="Gilmour C.C."/>
            <person name="Kucken A.M."/>
            <person name="Wall J.D."/>
            <person name="Elias D.A."/>
            <person name="Brandt C.C."/>
            <person name="Podar M."/>
            <person name="Chertkov O."/>
            <person name="Held B."/>
            <person name="Bruce D.C."/>
            <person name="Detter J.C."/>
            <person name="Tapia R."/>
            <person name="Han C.S."/>
            <person name="Goodwin L.A."/>
            <person name="Cheng J.F."/>
            <person name="Pitluck S."/>
            <person name="Woyke T."/>
            <person name="Mikhailova N."/>
            <person name="Ivanova N.N."/>
            <person name="Han J."/>
            <person name="Lucas S."/>
            <person name="Lapidus A.L."/>
            <person name="Land M.L."/>
            <person name="Hauser L.J."/>
            <person name="Palumbo A.V."/>
        </authorList>
    </citation>
    <scope>NUCLEOTIDE SEQUENCE [LARGE SCALE GENOMIC DNA]</scope>
    <source>
        <strain evidence="2 3">ND132</strain>
    </source>
</reference>
<dbReference type="EMBL" id="CP003220">
    <property type="protein sequence ID" value="EGB15672.1"/>
    <property type="molecule type" value="Genomic_DNA"/>
</dbReference>
<dbReference type="RefSeq" id="WP_014323098.1">
    <property type="nucleotide sequence ID" value="NC_016803.1"/>
</dbReference>